<dbReference type="OrthoDB" id="2872697at2"/>
<feature type="transmembrane region" description="Helical" evidence="1">
    <location>
        <begin position="143"/>
        <end position="164"/>
    </location>
</feature>
<reference evidence="2 3" key="1">
    <citation type="journal article" date="2011" name="J. Bacteriol.">
        <title>Complete genome of the cellulolytic ruminal bacterium Ruminococcus albus 7.</title>
        <authorList>
            <person name="Suen G."/>
            <person name="Stevenson D.M."/>
            <person name="Bruce D.C."/>
            <person name="Chertkov O."/>
            <person name="Copeland A."/>
            <person name="Cheng J.F."/>
            <person name="Detter C."/>
            <person name="Detter J.C."/>
            <person name="Goodwin L.A."/>
            <person name="Han C.S."/>
            <person name="Hauser L.J."/>
            <person name="Ivanova N.N."/>
            <person name="Kyrpides N.C."/>
            <person name="Land M.L."/>
            <person name="Lapidus A."/>
            <person name="Lucas S."/>
            <person name="Ovchinnikova G."/>
            <person name="Pitluck S."/>
            <person name="Tapia R."/>
            <person name="Woyke T."/>
            <person name="Boyum J."/>
            <person name="Mead D."/>
            <person name="Weimer P.J."/>
        </authorList>
    </citation>
    <scope>NUCLEOTIDE SEQUENCE [LARGE SCALE GENOMIC DNA]</scope>
    <source>
        <strain evidence="3">ATCC 27210 / DSM 20455 / JCM 14654 / NCDO 2250 / 7</strain>
    </source>
</reference>
<gene>
    <name evidence="2" type="ordered locus">Rumal_0641</name>
</gene>
<dbReference type="KEGG" id="ral:Rumal_0641"/>
<proteinExistence type="predicted"/>
<dbReference type="Proteomes" id="UP000006919">
    <property type="component" value="Chromosome"/>
</dbReference>
<keyword evidence="1" id="KW-0472">Membrane</keyword>
<accession>E6UH02</accession>
<dbReference type="AlphaFoldDB" id="E6UH02"/>
<dbReference type="EMBL" id="CP002403">
    <property type="protein sequence ID" value="ADU21189.1"/>
    <property type="molecule type" value="Genomic_DNA"/>
</dbReference>
<dbReference type="HOGENOM" id="CLU_485615_0_0_9"/>
<evidence type="ECO:0000313" key="2">
    <source>
        <dbReference type="EMBL" id="ADU21189.1"/>
    </source>
</evidence>
<dbReference type="RefSeq" id="WP_013497380.1">
    <property type="nucleotide sequence ID" value="NC_014833.1"/>
</dbReference>
<keyword evidence="1" id="KW-0812">Transmembrane</keyword>
<evidence type="ECO:0000313" key="3">
    <source>
        <dbReference type="Proteomes" id="UP000006919"/>
    </source>
</evidence>
<keyword evidence="1" id="KW-1133">Transmembrane helix</keyword>
<name>E6UH02_RUMA7</name>
<organism evidence="2 3">
    <name type="scientific">Ruminococcus albus (strain ATCC 27210 / DSM 20455 / JCM 14654 / NCDO 2250 / 7)</name>
    <dbReference type="NCBI Taxonomy" id="697329"/>
    <lineage>
        <taxon>Bacteria</taxon>
        <taxon>Bacillati</taxon>
        <taxon>Bacillota</taxon>
        <taxon>Clostridia</taxon>
        <taxon>Eubacteriales</taxon>
        <taxon>Oscillospiraceae</taxon>
        <taxon>Ruminococcus</taxon>
    </lineage>
</organism>
<evidence type="ECO:0000256" key="1">
    <source>
        <dbReference type="SAM" id="Phobius"/>
    </source>
</evidence>
<protein>
    <submittedName>
        <fullName evidence="2">Uncharacterized protein</fullName>
    </submittedName>
</protein>
<sequence length="561" mass="60808">MASTITLHKTKFDGLGSVLDKLCSCFGNYDSTMKELKRSASGVDSTTCDLEAVIDDISNSEESKEEKVKRAKELKSKLDTFVKSAVQHEKDAADEIVKKKKDFYKKYDYLRPDSEKSRWERFKEKISGVAKAIKQWMYEHLDMIIAALIVIAAIVIVIVCPAAVCAILSIIVGVASALMGIADLVCLAATGKDVATWMDEDMGWHTASKIWKGVGLGLDIASVILPIGALPSAGANAYKTTFKELIRHPIKSLKGLGNNMAVKNFGNMLRHPITSLKGLGKAGLNTVKEAFKDGALKGFKNLGAGGLKMLTGYDDLKKGKALFNAWKSGQPVGETAIKLLGLDNIARLAGSSNMERYDNMLNSNSDTLAEAVSGNNIATDSFTQMKVDVTTGSGNSGDALFNTLNGNDELSRQLLDSTGVDMRNVSNGDDLWDALRNNGFTLDTSAGGAAGTSNVSVVPSWAYRATDGGSGSLQLMTHNISGVNHDFRHSVMQDYTSYMNTMNNIFQNSFANNCADNMFKKGMEHLMDDGIFGNLAPKPHNRVDDIIQRTFFKTVEAPWLG</sequence>
<dbReference type="STRING" id="697329.Rumal_0641"/>